<accession>A0A2P8GRI5</accession>
<dbReference type="Proteomes" id="UP000268291">
    <property type="component" value="Unassembled WGS sequence"/>
</dbReference>
<organism evidence="1 3">
    <name type="scientific">Labedella gwakjiensis</name>
    <dbReference type="NCBI Taxonomy" id="390269"/>
    <lineage>
        <taxon>Bacteria</taxon>
        <taxon>Bacillati</taxon>
        <taxon>Actinomycetota</taxon>
        <taxon>Actinomycetes</taxon>
        <taxon>Micrococcales</taxon>
        <taxon>Microbacteriaceae</taxon>
        <taxon>Labedella</taxon>
    </lineage>
</organism>
<evidence type="ECO:0000313" key="3">
    <source>
        <dbReference type="Proteomes" id="UP000241203"/>
    </source>
</evidence>
<dbReference type="SUPFAM" id="SSF56112">
    <property type="entry name" value="Protein kinase-like (PK-like)"/>
    <property type="match status" value="1"/>
</dbReference>
<proteinExistence type="predicted"/>
<dbReference type="EMBL" id="RZGY01000001">
    <property type="protein sequence ID" value="RUQ85513.1"/>
    <property type="molecule type" value="Genomic_DNA"/>
</dbReference>
<dbReference type="EMBL" id="PYAU01000001">
    <property type="protein sequence ID" value="PSL36578.1"/>
    <property type="molecule type" value="Genomic_DNA"/>
</dbReference>
<dbReference type="Proteomes" id="UP000241203">
    <property type="component" value="Unassembled WGS sequence"/>
</dbReference>
<dbReference type="AlphaFoldDB" id="A0A2P8GRI5"/>
<sequence length="300" mass="33050">MSHPSAERVIVPQSFREQPRWWLDEDGRRWLDDIPRLADLVAARWGLTLTGEVWHGSNAIVIAAERGGHRLALRLSPPGDDVEAEVGALRLWSGRGTVALEDWNVDLRALLLERLDGSRTLAEESVDSAADVIGAMTRRLAVPVPSSVRSTSSIAHAHAVSFETEWERLGRPAPRTILDTAVRRAERLAGSGGAFAVNGDLHDGQFLRGGVTEWTVVDPLLLRGDPEYDLARLLWSRFDESTDVATIRATIDRLVDAAGVPAPRAHDWIAVRSMSYLLWGVEHGLTIDPPRCLHILETVA</sequence>
<reference evidence="1 3" key="1">
    <citation type="submission" date="2018-03" db="EMBL/GenBank/DDBJ databases">
        <title>Genomic Encyclopedia of Archaeal and Bacterial Type Strains, Phase II (KMG-II): from individual species to whole genera.</title>
        <authorList>
            <person name="Goeker M."/>
        </authorList>
    </citation>
    <scope>NUCLEOTIDE SEQUENCE [LARGE SCALE GENOMIC DNA]</scope>
    <source>
        <strain evidence="1 3">DSM 21548</strain>
    </source>
</reference>
<evidence type="ECO:0000313" key="4">
    <source>
        <dbReference type="Proteomes" id="UP000268291"/>
    </source>
</evidence>
<name>A0A2P8GRI5_9MICO</name>
<evidence type="ECO:0000313" key="2">
    <source>
        <dbReference type="EMBL" id="RUQ85513.1"/>
    </source>
</evidence>
<dbReference type="Pfam" id="PF04655">
    <property type="entry name" value="APH_6_hur"/>
    <property type="match status" value="1"/>
</dbReference>
<reference evidence="2 4" key="2">
    <citation type="submission" date="2018-12" db="EMBL/GenBank/DDBJ databases">
        <authorList>
            <person name="hu s."/>
            <person name="Xu Y."/>
            <person name="Xu B."/>
            <person name="Li F."/>
        </authorList>
    </citation>
    <scope>NUCLEOTIDE SEQUENCE [LARGE SCALE GENOMIC DNA]</scope>
    <source>
        <strain evidence="2 4">KSW2-17</strain>
    </source>
</reference>
<dbReference type="InterPro" id="IPR011009">
    <property type="entry name" value="Kinase-like_dom_sf"/>
</dbReference>
<keyword evidence="1" id="KW-0808">Transferase</keyword>
<keyword evidence="4" id="KW-1185">Reference proteome</keyword>
<dbReference type="GO" id="GO:0016301">
    <property type="term" value="F:kinase activity"/>
    <property type="evidence" value="ECO:0007669"/>
    <property type="project" value="UniProtKB-KW"/>
</dbReference>
<protein>
    <submittedName>
        <fullName evidence="1 2">Kinase</fullName>
    </submittedName>
</protein>
<keyword evidence="1" id="KW-0418">Kinase</keyword>
<dbReference type="GO" id="GO:0019748">
    <property type="term" value="P:secondary metabolic process"/>
    <property type="evidence" value="ECO:0007669"/>
    <property type="project" value="InterPro"/>
</dbReference>
<evidence type="ECO:0000313" key="1">
    <source>
        <dbReference type="EMBL" id="PSL36578.1"/>
    </source>
</evidence>
<dbReference type="GO" id="GO:0016773">
    <property type="term" value="F:phosphotransferase activity, alcohol group as acceptor"/>
    <property type="evidence" value="ECO:0007669"/>
    <property type="project" value="InterPro"/>
</dbReference>
<dbReference type="InterPro" id="IPR006748">
    <property type="entry name" value="NH2Glyco/OHUrea_AB-resist_kin"/>
</dbReference>
<comment type="caution">
    <text evidence="1">The sequence shown here is derived from an EMBL/GenBank/DDBJ whole genome shotgun (WGS) entry which is preliminary data.</text>
</comment>
<gene>
    <name evidence="1" type="ORF">CLV49_0172</name>
    <name evidence="2" type="ORF">ELQ93_00205</name>
</gene>